<reference evidence="1 2" key="1">
    <citation type="submission" date="2021-06" db="EMBL/GenBank/DDBJ databases">
        <authorList>
            <person name="Palmer J.M."/>
        </authorList>
    </citation>
    <scope>NUCLEOTIDE SEQUENCE [LARGE SCALE GENOMIC DNA]</scope>
    <source>
        <strain evidence="1 2">MEX-2019</strain>
        <tissue evidence="1">Muscle</tissue>
    </source>
</reference>
<protein>
    <submittedName>
        <fullName evidence="1">Uncharacterized protein</fullName>
    </submittedName>
</protein>
<organism evidence="1 2">
    <name type="scientific">Crenichthys baileyi</name>
    <name type="common">White River springfish</name>
    <dbReference type="NCBI Taxonomy" id="28760"/>
    <lineage>
        <taxon>Eukaryota</taxon>
        <taxon>Metazoa</taxon>
        <taxon>Chordata</taxon>
        <taxon>Craniata</taxon>
        <taxon>Vertebrata</taxon>
        <taxon>Euteleostomi</taxon>
        <taxon>Actinopterygii</taxon>
        <taxon>Neopterygii</taxon>
        <taxon>Teleostei</taxon>
        <taxon>Neoteleostei</taxon>
        <taxon>Acanthomorphata</taxon>
        <taxon>Ovalentaria</taxon>
        <taxon>Atherinomorphae</taxon>
        <taxon>Cyprinodontiformes</taxon>
        <taxon>Goodeidae</taxon>
        <taxon>Crenichthys</taxon>
    </lineage>
</organism>
<sequence length="99" mass="10864">MQIDIIDHSSIGQTFSSIHASGRRPVTVETSRKLQHGEKIKTTTRVQDAGWEPVLAAAGRGRSVIILQHLTSLPINALLPAAAQRWNPCELNCRKTAKL</sequence>
<proteinExistence type="predicted"/>
<evidence type="ECO:0000313" key="2">
    <source>
        <dbReference type="Proteomes" id="UP001311232"/>
    </source>
</evidence>
<keyword evidence="2" id="KW-1185">Reference proteome</keyword>
<name>A0AAV9RGY0_9TELE</name>
<comment type="caution">
    <text evidence="1">The sequence shown here is derived from an EMBL/GenBank/DDBJ whole genome shotgun (WGS) entry which is preliminary data.</text>
</comment>
<evidence type="ECO:0000313" key="1">
    <source>
        <dbReference type="EMBL" id="KAK5608164.1"/>
    </source>
</evidence>
<accession>A0AAV9RGY0</accession>
<dbReference type="AlphaFoldDB" id="A0AAV9RGY0"/>
<gene>
    <name evidence="1" type="ORF">CRENBAI_003392</name>
</gene>
<dbReference type="EMBL" id="JAHHUM010001846">
    <property type="protein sequence ID" value="KAK5608164.1"/>
    <property type="molecule type" value="Genomic_DNA"/>
</dbReference>
<dbReference type="Proteomes" id="UP001311232">
    <property type="component" value="Unassembled WGS sequence"/>
</dbReference>